<keyword evidence="1" id="KW-0732">Signal</keyword>
<name>A0A4Y1ZM48_ARAVE</name>
<reference evidence="2 3" key="1">
    <citation type="journal article" date="2019" name="Sci. Rep.">
        <title>Orb-weaving spider Araneus ventricosus genome elucidates the spidroin gene catalogue.</title>
        <authorList>
            <person name="Kono N."/>
            <person name="Nakamura H."/>
            <person name="Ohtoshi R."/>
            <person name="Moran D.A.P."/>
            <person name="Shinohara A."/>
            <person name="Yoshida Y."/>
            <person name="Fujiwara M."/>
            <person name="Mori M."/>
            <person name="Tomita M."/>
            <person name="Arakawa K."/>
        </authorList>
    </citation>
    <scope>NUCLEOTIDE SEQUENCE [LARGE SCALE GENOMIC DNA]</scope>
</reference>
<feature type="chain" id="PRO_5021448475" evidence="1">
    <location>
        <begin position="26"/>
        <end position="123"/>
    </location>
</feature>
<accession>A0A4Y1ZM48</accession>
<gene>
    <name evidence="2" type="ORF">AVEN_112547_1</name>
</gene>
<organism evidence="2 3">
    <name type="scientific">Araneus ventricosus</name>
    <name type="common">Orbweaver spider</name>
    <name type="synonym">Epeira ventricosa</name>
    <dbReference type="NCBI Taxonomy" id="182803"/>
    <lineage>
        <taxon>Eukaryota</taxon>
        <taxon>Metazoa</taxon>
        <taxon>Ecdysozoa</taxon>
        <taxon>Arthropoda</taxon>
        <taxon>Chelicerata</taxon>
        <taxon>Arachnida</taxon>
        <taxon>Araneae</taxon>
        <taxon>Araneomorphae</taxon>
        <taxon>Entelegynae</taxon>
        <taxon>Araneoidea</taxon>
        <taxon>Araneidae</taxon>
        <taxon>Araneus</taxon>
    </lineage>
</organism>
<dbReference type="Proteomes" id="UP000499080">
    <property type="component" value="Unassembled WGS sequence"/>
</dbReference>
<sequence length="123" mass="13593">MASTHVMKSLFTLISIAFCERAVLGRAATKSSRLRIWPILLEREVGYPAESGGESGQEDGSADSVLLLAIRPEGELRQRNLHPGTYFFLPISKLPLLGDVSIMGRNSATPSYLLRNFTKRCKL</sequence>
<dbReference type="EMBL" id="BGPR01075750">
    <property type="protein sequence ID" value="GBL57072.1"/>
    <property type="molecule type" value="Genomic_DNA"/>
</dbReference>
<evidence type="ECO:0000313" key="3">
    <source>
        <dbReference type="Proteomes" id="UP000499080"/>
    </source>
</evidence>
<dbReference type="AlphaFoldDB" id="A0A4Y1ZM48"/>
<evidence type="ECO:0000256" key="1">
    <source>
        <dbReference type="SAM" id="SignalP"/>
    </source>
</evidence>
<comment type="caution">
    <text evidence="2">The sequence shown here is derived from an EMBL/GenBank/DDBJ whole genome shotgun (WGS) entry which is preliminary data.</text>
</comment>
<proteinExistence type="predicted"/>
<feature type="signal peptide" evidence="1">
    <location>
        <begin position="1"/>
        <end position="25"/>
    </location>
</feature>
<keyword evidence="3" id="KW-1185">Reference proteome</keyword>
<evidence type="ECO:0000313" key="2">
    <source>
        <dbReference type="EMBL" id="GBL57072.1"/>
    </source>
</evidence>
<protein>
    <submittedName>
        <fullName evidence="2">Uncharacterized protein</fullName>
    </submittedName>
</protein>